<evidence type="ECO:0000256" key="6">
    <source>
        <dbReference type="ARBA" id="ARBA00022989"/>
    </source>
</evidence>
<dbReference type="PANTHER" id="PTHR35011:SF2">
    <property type="entry name" value="2,3-DIKETO-L-GULONATE TRAP TRANSPORTER SMALL PERMEASE PROTEIN YIAM"/>
    <property type="match status" value="1"/>
</dbReference>
<name>A0A841KYG2_9FIRM</name>
<dbReference type="AlphaFoldDB" id="A0A841KYG2"/>
<dbReference type="Pfam" id="PF04290">
    <property type="entry name" value="DctQ"/>
    <property type="match status" value="1"/>
</dbReference>
<feature type="transmembrane region" description="Helical" evidence="9">
    <location>
        <begin position="123"/>
        <end position="146"/>
    </location>
</feature>
<keyword evidence="3" id="KW-1003">Cell membrane</keyword>
<evidence type="ECO:0000256" key="1">
    <source>
        <dbReference type="ARBA" id="ARBA00004429"/>
    </source>
</evidence>
<dbReference type="PANTHER" id="PTHR35011">
    <property type="entry name" value="2,3-DIKETO-L-GULONATE TRAP TRANSPORTER SMALL PERMEASE PROTEIN YIAM"/>
    <property type="match status" value="1"/>
</dbReference>
<keyword evidence="5 9" id="KW-0812">Transmembrane</keyword>
<evidence type="ECO:0000256" key="5">
    <source>
        <dbReference type="ARBA" id="ARBA00022692"/>
    </source>
</evidence>
<keyword evidence="6 9" id="KW-1133">Transmembrane helix</keyword>
<evidence type="ECO:0000313" key="11">
    <source>
        <dbReference type="EMBL" id="MBB6218511.1"/>
    </source>
</evidence>
<evidence type="ECO:0000256" key="4">
    <source>
        <dbReference type="ARBA" id="ARBA00022519"/>
    </source>
</evidence>
<protein>
    <submittedName>
        <fullName evidence="11">TRAP-type C4-dicarboxylate transport system permease small subunit</fullName>
    </submittedName>
</protein>
<feature type="domain" description="Tripartite ATP-independent periplasmic transporters DctQ component" evidence="10">
    <location>
        <begin position="23"/>
        <end position="153"/>
    </location>
</feature>
<keyword evidence="7 9" id="KW-0472">Membrane</keyword>
<comment type="similarity">
    <text evidence="8">Belongs to the TRAP transporter small permease family.</text>
</comment>
<feature type="transmembrane region" description="Helical" evidence="9">
    <location>
        <begin position="47"/>
        <end position="64"/>
    </location>
</feature>
<evidence type="ECO:0000256" key="2">
    <source>
        <dbReference type="ARBA" id="ARBA00022448"/>
    </source>
</evidence>
<evidence type="ECO:0000256" key="3">
    <source>
        <dbReference type="ARBA" id="ARBA00022475"/>
    </source>
</evidence>
<organism evidence="11 12">
    <name type="scientific">Anaerosolibacter carboniphilus</name>
    <dbReference type="NCBI Taxonomy" id="1417629"/>
    <lineage>
        <taxon>Bacteria</taxon>
        <taxon>Bacillati</taxon>
        <taxon>Bacillota</taxon>
        <taxon>Clostridia</taxon>
        <taxon>Peptostreptococcales</taxon>
        <taxon>Thermotaleaceae</taxon>
        <taxon>Anaerosolibacter</taxon>
    </lineage>
</organism>
<dbReference type="GO" id="GO:0015740">
    <property type="term" value="P:C4-dicarboxylate transport"/>
    <property type="evidence" value="ECO:0007669"/>
    <property type="project" value="TreeGrafter"/>
</dbReference>
<accession>A0A841KYG2</accession>
<evidence type="ECO:0000256" key="8">
    <source>
        <dbReference type="ARBA" id="ARBA00038436"/>
    </source>
</evidence>
<feature type="transmembrane region" description="Helical" evidence="9">
    <location>
        <begin position="14"/>
        <end position="35"/>
    </location>
</feature>
<reference evidence="11 12" key="1">
    <citation type="submission" date="2020-08" db="EMBL/GenBank/DDBJ databases">
        <title>Genomic Encyclopedia of Type Strains, Phase IV (KMG-IV): sequencing the most valuable type-strain genomes for metagenomic binning, comparative biology and taxonomic classification.</title>
        <authorList>
            <person name="Goeker M."/>
        </authorList>
    </citation>
    <scope>NUCLEOTIDE SEQUENCE [LARGE SCALE GENOMIC DNA]</scope>
    <source>
        <strain evidence="11 12">DSM 103526</strain>
    </source>
</reference>
<evidence type="ECO:0000313" key="12">
    <source>
        <dbReference type="Proteomes" id="UP000579281"/>
    </source>
</evidence>
<gene>
    <name evidence="11" type="ORF">HNQ80_004677</name>
</gene>
<comment type="subcellular location">
    <subcellularLocation>
        <location evidence="1">Cell inner membrane</location>
        <topology evidence="1">Multi-pass membrane protein</topology>
    </subcellularLocation>
</comment>
<keyword evidence="12" id="KW-1185">Reference proteome</keyword>
<comment type="caution">
    <text evidence="11">The sequence shown here is derived from an EMBL/GenBank/DDBJ whole genome shotgun (WGS) entry which is preliminary data.</text>
</comment>
<dbReference type="GO" id="GO:0005886">
    <property type="term" value="C:plasma membrane"/>
    <property type="evidence" value="ECO:0007669"/>
    <property type="project" value="UniProtKB-SubCell"/>
</dbReference>
<feature type="transmembrane region" description="Helical" evidence="9">
    <location>
        <begin position="85"/>
        <end position="103"/>
    </location>
</feature>
<keyword evidence="2" id="KW-0813">Transport</keyword>
<dbReference type="EMBL" id="JACHEN010000040">
    <property type="protein sequence ID" value="MBB6218511.1"/>
    <property type="molecule type" value="Genomic_DNA"/>
</dbReference>
<dbReference type="GO" id="GO:0022857">
    <property type="term" value="F:transmembrane transporter activity"/>
    <property type="evidence" value="ECO:0007669"/>
    <property type="project" value="TreeGrafter"/>
</dbReference>
<keyword evidence="4" id="KW-0997">Cell inner membrane</keyword>
<proteinExistence type="inferred from homology"/>
<dbReference type="InterPro" id="IPR055348">
    <property type="entry name" value="DctQ"/>
</dbReference>
<evidence type="ECO:0000256" key="9">
    <source>
        <dbReference type="SAM" id="Phobius"/>
    </source>
</evidence>
<dbReference type="Proteomes" id="UP000579281">
    <property type="component" value="Unassembled WGS sequence"/>
</dbReference>
<sequence>MNLLKRIEDKFEEYLAAILLSFMTIFIFFQVLSRFVFDMPLAWSEEAARFIFVWTIYISAALAVKKREHISVEVGIMFLKGKAKKAAHIFADLIFLAFTFFLLKDGIYLVQHLGSNRQLSPAIGLPMNVVYMIIPLGYGLMMVRLIQRIVIDVKRINDSDGE</sequence>
<dbReference type="InterPro" id="IPR007387">
    <property type="entry name" value="TRAP_DctQ"/>
</dbReference>
<evidence type="ECO:0000256" key="7">
    <source>
        <dbReference type="ARBA" id="ARBA00023136"/>
    </source>
</evidence>
<evidence type="ECO:0000259" key="10">
    <source>
        <dbReference type="Pfam" id="PF04290"/>
    </source>
</evidence>
<dbReference type="RefSeq" id="WP_184313047.1">
    <property type="nucleotide sequence ID" value="NZ_JACHEN010000040.1"/>
</dbReference>